<evidence type="ECO:0000256" key="6">
    <source>
        <dbReference type="ARBA" id="ARBA00022741"/>
    </source>
</evidence>
<evidence type="ECO:0000313" key="15">
    <source>
        <dbReference type="Proteomes" id="UP000183954"/>
    </source>
</evidence>
<keyword evidence="8" id="KW-0067">ATP-binding</keyword>
<dbReference type="InterPro" id="IPR036890">
    <property type="entry name" value="HATPase_C_sf"/>
</dbReference>
<keyword evidence="11 12" id="KW-0472">Membrane</keyword>
<dbReference type="Pfam" id="PF02743">
    <property type="entry name" value="dCache_1"/>
    <property type="match status" value="1"/>
</dbReference>
<dbReference type="InterPro" id="IPR010559">
    <property type="entry name" value="Sig_transdc_His_kin_internal"/>
</dbReference>
<evidence type="ECO:0000256" key="12">
    <source>
        <dbReference type="SAM" id="Phobius"/>
    </source>
</evidence>
<keyword evidence="2" id="KW-1003">Cell membrane</keyword>
<keyword evidence="10" id="KW-0902">Two-component regulatory system</keyword>
<comment type="subcellular location">
    <subcellularLocation>
        <location evidence="1">Cell membrane</location>
        <topology evidence="1">Multi-pass membrane protein</topology>
    </subcellularLocation>
</comment>
<dbReference type="Pfam" id="PF02518">
    <property type="entry name" value="HATPase_c"/>
    <property type="match status" value="1"/>
</dbReference>
<keyword evidence="6" id="KW-0547">Nucleotide-binding</keyword>
<dbReference type="STRING" id="1121420.SAMN02746098_04469"/>
<evidence type="ECO:0000256" key="5">
    <source>
        <dbReference type="ARBA" id="ARBA00022692"/>
    </source>
</evidence>
<accession>A0A1M6D3R4</accession>
<dbReference type="Gene3D" id="1.10.287.130">
    <property type="match status" value="1"/>
</dbReference>
<keyword evidence="5 12" id="KW-0812">Transmembrane</keyword>
<feature type="domain" description="HAMP" evidence="13">
    <location>
        <begin position="312"/>
        <end position="364"/>
    </location>
</feature>
<evidence type="ECO:0000256" key="9">
    <source>
        <dbReference type="ARBA" id="ARBA00022989"/>
    </source>
</evidence>
<evidence type="ECO:0000256" key="2">
    <source>
        <dbReference type="ARBA" id="ARBA00022475"/>
    </source>
</evidence>
<dbReference type="Pfam" id="PF06580">
    <property type="entry name" value="His_kinase"/>
    <property type="match status" value="1"/>
</dbReference>
<proteinExistence type="predicted"/>
<evidence type="ECO:0000256" key="4">
    <source>
        <dbReference type="ARBA" id="ARBA00022679"/>
    </source>
</evidence>
<dbReference type="SUPFAM" id="SSF55874">
    <property type="entry name" value="ATPase domain of HSP90 chaperone/DNA topoisomerase II/histidine kinase"/>
    <property type="match status" value="1"/>
</dbReference>
<keyword evidence="3" id="KW-0597">Phosphoprotein</keyword>
<dbReference type="GO" id="GO:0005524">
    <property type="term" value="F:ATP binding"/>
    <property type="evidence" value="ECO:0007669"/>
    <property type="project" value="UniProtKB-KW"/>
</dbReference>
<evidence type="ECO:0000256" key="10">
    <source>
        <dbReference type="ARBA" id="ARBA00023012"/>
    </source>
</evidence>
<dbReference type="Gene3D" id="3.30.565.10">
    <property type="entry name" value="Histidine kinase-like ATPase, C-terminal domain"/>
    <property type="match status" value="1"/>
</dbReference>
<evidence type="ECO:0000256" key="1">
    <source>
        <dbReference type="ARBA" id="ARBA00004651"/>
    </source>
</evidence>
<dbReference type="InterPro" id="IPR033479">
    <property type="entry name" value="dCache_1"/>
</dbReference>
<dbReference type="AlphaFoldDB" id="A0A1M6D3R4"/>
<dbReference type="GO" id="GO:0005886">
    <property type="term" value="C:plasma membrane"/>
    <property type="evidence" value="ECO:0007669"/>
    <property type="project" value="UniProtKB-SubCell"/>
</dbReference>
<feature type="transmembrane region" description="Helical" evidence="12">
    <location>
        <begin position="290"/>
        <end position="315"/>
    </location>
</feature>
<dbReference type="InterPro" id="IPR050640">
    <property type="entry name" value="Bact_2-comp_sensor_kinase"/>
</dbReference>
<gene>
    <name evidence="14" type="ORF">SAMN02746098_04469</name>
</gene>
<keyword evidence="9 12" id="KW-1133">Transmembrane helix</keyword>
<keyword evidence="4" id="KW-0808">Transferase</keyword>
<dbReference type="PROSITE" id="PS50885">
    <property type="entry name" value="HAMP"/>
    <property type="match status" value="1"/>
</dbReference>
<dbReference type="EMBL" id="FQXJ01000022">
    <property type="protein sequence ID" value="SHI67935.1"/>
    <property type="molecule type" value="Genomic_DNA"/>
</dbReference>
<evidence type="ECO:0000256" key="11">
    <source>
        <dbReference type="ARBA" id="ARBA00023136"/>
    </source>
</evidence>
<dbReference type="InterPro" id="IPR003660">
    <property type="entry name" value="HAMP_dom"/>
</dbReference>
<dbReference type="Proteomes" id="UP000183954">
    <property type="component" value="Unassembled WGS sequence"/>
</dbReference>
<evidence type="ECO:0000256" key="3">
    <source>
        <dbReference type="ARBA" id="ARBA00022553"/>
    </source>
</evidence>
<name>A0A1M6D3R4_9FIRM</name>
<sequence length="573" mass="65687">MMKKRSLILQLFIMLFLILQCLIAFLAFSTYKYAESVILKEVIQLNTNMLQQIAIRINQELKDVEVLASRIAYDTSIIESLKKSSGGESANKEQLLKIEGIMSGYIWSYRSTAMLIDAHLIDKRGNTYSTSYSMSSNQEADLAAFDKALENGQGSGIFPIKSYFTATGGYNYYFQVARKVEDYISKQDYGVLLLNVNEKLLGDNYIRLTNEEKDFFIVDQDGLIISHKDKSKINEKLNSFVEANSKNKLNNYYLQEDKLFISQPISGCGWYLVESVSLASALLPLEKIELFLITFGILCTLLTGVVLCVVARKIAEPLSLLRNKMTEFNDGNLSIQIQDSTYKEFSEISISFNELIQRVNFLLKENVNNERQKRLLELDFLRAQINPHFIYNTLSSIRFYVEMGKNKEAEEMLYHFSKLLRRVLSRGDEFVLLRDEVKHLEDYVVLQKMRYANAFLVEFLLAENTLNAQIPSFILQPIIENAIFYGLQVNRLIVIKVEAELADDDLYITISDNGIGMSQEKITEIFNKEVQMSRVGILNVHERIRILYGGAYGLTIEQNDPEGTKVILKLHYA</sequence>
<dbReference type="GO" id="GO:0000155">
    <property type="term" value="F:phosphorelay sensor kinase activity"/>
    <property type="evidence" value="ECO:0007669"/>
    <property type="project" value="InterPro"/>
</dbReference>
<protein>
    <submittedName>
        <fullName evidence="14">Two-component system, sensor histidine kinase YesM</fullName>
    </submittedName>
</protein>
<dbReference type="PANTHER" id="PTHR34220">
    <property type="entry name" value="SENSOR HISTIDINE KINASE YPDA"/>
    <property type="match status" value="1"/>
</dbReference>
<keyword evidence="7 14" id="KW-0418">Kinase</keyword>
<evidence type="ECO:0000256" key="7">
    <source>
        <dbReference type="ARBA" id="ARBA00022777"/>
    </source>
</evidence>
<evidence type="ECO:0000259" key="13">
    <source>
        <dbReference type="PROSITE" id="PS50885"/>
    </source>
</evidence>
<evidence type="ECO:0000256" key="8">
    <source>
        <dbReference type="ARBA" id="ARBA00022840"/>
    </source>
</evidence>
<reference evidence="15" key="1">
    <citation type="submission" date="2016-11" db="EMBL/GenBank/DDBJ databases">
        <authorList>
            <person name="Varghese N."/>
            <person name="Submissions S."/>
        </authorList>
    </citation>
    <scope>NUCLEOTIDE SEQUENCE [LARGE SCALE GENOMIC DNA]</scope>
    <source>
        <strain evidence="15">DSM 15449</strain>
    </source>
</reference>
<dbReference type="Gene3D" id="3.30.450.20">
    <property type="entry name" value="PAS domain"/>
    <property type="match status" value="1"/>
</dbReference>
<keyword evidence="15" id="KW-1185">Reference proteome</keyword>
<evidence type="ECO:0000313" key="14">
    <source>
        <dbReference type="EMBL" id="SHI67935.1"/>
    </source>
</evidence>
<dbReference type="PANTHER" id="PTHR34220:SF11">
    <property type="entry name" value="SENSOR PROTEIN KINASE HPTS"/>
    <property type="match status" value="1"/>
</dbReference>
<dbReference type="RefSeq" id="WP_242947658.1">
    <property type="nucleotide sequence ID" value="NZ_FQXJ01000022.1"/>
</dbReference>
<organism evidence="14 15">
    <name type="scientific">Desulfosporosinus lacus DSM 15449</name>
    <dbReference type="NCBI Taxonomy" id="1121420"/>
    <lineage>
        <taxon>Bacteria</taxon>
        <taxon>Bacillati</taxon>
        <taxon>Bacillota</taxon>
        <taxon>Clostridia</taxon>
        <taxon>Eubacteriales</taxon>
        <taxon>Desulfitobacteriaceae</taxon>
        <taxon>Desulfosporosinus</taxon>
    </lineage>
</organism>
<dbReference type="InterPro" id="IPR003594">
    <property type="entry name" value="HATPase_dom"/>
</dbReference>